<dbReference type="Pfam" id="PF02308">
    <property type="entry name" value="MgtC"/>
    <property type="match status" value="1"/>
</dbReference>
<feature type="transmembrane region" description="Helical" evidence="8">
    <location>
        <begin position="109"/>
        <end position="138"/>
    </location>
</feature>
<keyword evidence="4 8" id="KW-0812">Transmembrane</keyword>
<sequence>MPDAFYSSLGQGWPQLADLALAFVLTSLIGLERRARRKSAGLRTHALVGLGAALFMLVSKYGFADLMGMEDVSFDPSRIAAQVVSGVGFLGGGVIFLRRDVVRGLTTAAIVWVSAAVGMACGAGLPLLAVAVVAMHFLTVWGFTKLGEHLPEGDPGRLLLTYEEGRGVLRQALARCTEHGFAITETDAAHQAGESSAHLEEGMPHEARPEAADWSEAAGPGEADGRSEDAPGTGQRRPEQQRTERRSPERRRIQLTLALAGRGSVPELVAELMSIPGMLAVNGREAASTRD</sequence>
<dbReference type="PANTHER" id="PTHR33778:SF1">
    <property type="entry name" value="MAGNESIUM TRANSPORTER YHID-RELATED"/>
    <property type="match status" value="1"/>
</dbReference>
<feature type="transmembrane region" description="Helical" evidence="8">
    <location>
        <begin position="79"/>
        <end position="97"/>
    </location>
</feature>
<evidence type="ECO:0000313" key="11">
    <source>
        <dbReference type="Proteomes" id="UP001501447"/>
    </source>
</evidence>
<reference evidence="10 11" key="1">
    <citation type="journal article" date="2019" name="Int. J. Syst. Evol. Microbiol.">
        <title>The Global Catalogue of Microorganisms (GCM) 10K type strain sequencing project: providing services to taxonomists for standard genome sequencing and annotation.</title>
        <authorList>
            <consortium name="The Broad Institute Genomics Platform"/>
            <consortium name="The Broad Institute Genome Sequencing Center for Infectious Disease"/>
            <person name="Wu L."/>
            <person name="Ma J."/>
        </authorList>
    </citation>
    <scope>NUCLEOTIDE SEQUENCE [LARGE SCALE GENOMIC DNA]</scope>
    <source>
        <strain evidence="10 11">JCM 16373</strain>
    </source>
</reference>
<protein>
    <recommendedName>
        <fullName evidence="9">MgtC/SapB/SrpB/YhiD N-terminal domain-containing protein</fullName>
    </recommendedName>
</protein>
<keyword evidence="3" id="KW-1003">Cell membrane</keyword>
<dbReference type="EMBL" id="BAAARJ010000021">
    <property type="protein sequence ID" value="GAA2632246.1"/>
    <property type="molecule type" value="Genomic_DNA"/>
</dbReference>
<keyword evidence="11" id="KW-1185">Reference proteome</keyword>
<evidence type="ECO:0000256" key="5">
    <source>
        <dbReference type="ARBA" id="ARBA00022989"/>
    </source>
</evidence>
<dbReference type="RefSeq" id="WP_344569592.1">
    <property type="nucleotide sequence ID" value="NZ_BAAARJ010000021.1"/>
</dbReference>
<comment type="caution">
    <text evidence="10">The sequence shown here is derived from an EMBL/GenBank/DDBJ whole genome shotgun (WGS) entry which is preliminary data.</text>
</comment>
<evidence type="ECO:0000256" key="3">
    <source>
        <dbReference type="ARBA" id="ARBA00022475"/>
    </source>
</evidence>
<proteinExistence type="inferred from homology"/>
<feature type="compositionally biased region" description="Basic and acidic residues" evidence="7">
    <location>
        <begin position="197"/>
        <end position="211"/>
    </location>
</feature>
<accession>A0ABN3QQ31</accession>
<dbReference type="InterPro" id="IPR049177">
    <property type="entry name" value="MgtC_SapB_SrpB_YhiD_N"/>
</dbReference>
<gene>
    <name evidence="10" type="ORF">GCM10009863_55270</name>
</gene>
<organism evidence="10 11">
    <name type="scientific">Streptomyces axinellae</name>
    <dbReference type="NCBI Taxonomy" id="552788"/>
    <lineage>
        <taxon>Bacteria</taxon>
        <taxon>Bacillati</taxon>
        <taxon>Actinomycetota</taxon>
        <taxon>Actinomycetes</taxon>
        <taxon>Kitasatosporales</taxon>
        <taxon>Streptomycetaceae</taxon>
        <taxon>Streptomyces</taxon>
    </lineage>
</organism>
<evidence type="ECO:0000256" key="4">
    <source>
        <dbReference type="ARBA" id="ARBA00022692"/>
    </source>
</evidence>
<keyword evidence="6 8" id="KW-0472">Membrane</keyword>
<evidence type="ECO:0000256" key="8">
    <source>
        <dbReference type="SAM" id="Phobius"/>
    </source>
</evidence>
<feature type="compositionally biased region" description="Basic and acidic residues" evidence="7">
    <location>
        <begin position="236"/>
        <end position="252"/>
    </location>
</feature>
<evidence type="ECO:0000259" key="9">
    <source>
        <dbReference type="Pfam" id="PF02308"/>
    </source>
</evidence>
<feature type="transmembrane region" description="Helical" evidence="8">
    <location>
        <begin position="40"/>
        <end position="59"/>
    </location>
</feature>
<feature type="region of interest" description="Disordered" evidence="7">
    <location>
        <begin position="188"/>
        <end position="253"/>
    </location>
</feature>
<name>A0ABN3QQ31_9ACTN</name>
<feature type="domain" description="MgtC/SapB/SrpB/YhiD N-terminal" evidence="9">
    <location>
        <begin position="19"/>
        <end position="147"/>
    </location>
</feature>
<evidence type="ECO:0000256" key="2">
    <source>
        <dbReference type="ARBA" id="ARBA00009298"/>
    </source>
</evidence>
<comment type="similarity">
    <text evidence="2">Belongs to the MgtC/SapB family.</text>
</comment>
<evidence type="ECO:0000256" key="1">
    <source>
        <dbReference type="ARBA" id="ARBA00004651"/>
    </source>
</evidence>
<evidence type="ECO:0000256" key="6">
    <source>
        <dbReference type="ARBA" id="ARBA00023136"/>
    </source>
</evidence>
<dbReference type="InterPro" id="IPR003416">
    <property type="entry name" value="MgtC/SapB/SrpB/YhiD_fam"/>
</dbReference>
<evidence type="ECO:0000313" key="10">
    <source>
        <dbReference type="EMBL" id="GAA2632246.1"/>
    </source>
</evidence>
<dbReference type="PRINTS" id="PR01837">
    <property type="entry name" value="MGTCSAPBPROT"/>
</dbReference>
<evidence type="ECO:0000256" key="7">
    <source>
        <dbReference type="SAM" id="MobiDB-lite"/>
    </source>
</evidence>
<feature type="transmembrane region" description="Helical" evidence="8">
    <location>
        <begin position="12"/>
        <end position="31"/>
    </location>
</feature>
<dbReference type="Proteomes" id="UP001501447">
    <property type="component" value="Unassembled WGS sequence"/>
</dbReference>
<dbReference type="PANTHER" id="PTHR33778">
    <property type="entry name" value="PROTEIN MGTC"/>
    <property type="match status" value="1"/>
</dbReference>
<comment type="subcellular location">
    <subcellularLocation>
        <location evidence="1">Cell membrane</location>
        <topology evidence="1">Multi-pass membrane protein</topology>
    </subcellularLocation>
</comment>
<keyword evidence="5 8" id="KW-1133">Transmembrane helix</keyword>